<keyword evidence="2" id="KW-1185">Reference proteome</keyword>
<reference evidence="1 2" key="1">
    <citation type="journal article" date="2018" name="Front. Microbiol.">
        <title>Genomic and genetic insights into a cosmopolitan fungus, Paecilomyces variotii (Eurotiales).</title>
        <authorList>
            <person name="Urquhart A.S."/>
            <person name="Mondo S.J."/>
            <person name="Makela M.R."/>
            <person name="Hane J.K."/>
            <person name="Wiebenga A."/>
            <person name="He G."/>
            <person name="Mihaltcheva S."/>
            <person name="Pangilinan J."/>
            <person name="Lipzen A."/>
            <person name="Barry K."/>
            <person name="de Vries R.P."/>
            <person name="Grigoriev I.V."/>
            <person name="Idnurm A."/>
        </authorList>
    </citation>
    <scope>NUCLEOTIDE SEQUENCE [LARGE SCALE GENOMIC DNA]</scope>
    <source>
        <strain evidence="1 2">CBS 101075</strain>
    </source>
</reference>
<sequence>MPLVGHRRRHYETLTKIANSVRLNTIRTLNAQNPASLYCLPIELIQYVCQYLPIAETFSLVLSCARFWHARASIQKFIKAHRLLKARIYPDWEFIEARFHILRLMEFDRLHGLGSRSFCCWSCMTTHSKSLFGYIFWPRVDLKFSIEEQRIKCTAQNTRSCYDKQRKIWVGICSEMTYAQLRILVFGIHNCKERTTSSITISAGFSEHIEFDLRTYSLKSRFYLGRLSDLGVGGFDRLCLMAKLPICPHTRISIFRGRFLRGLNPNYAYSCYYCGAKYYLTLGLEGMIELHISRYVGPLKTGSEPVWINASYICVKTAFIDHCRAFSEWVHRMYNPETGGAYNGGFEMFVSSEKKKYRFYGSQPGGF</sequence>
<protein>
    <recommendedName>
        <fullName evidence="3">F-box domain-containing protein</fullName>
    </recommendedName>
</protein>
<dbReference type="VEuPathDB" id="FungiDB:C8Q69DRAFT_454149"/>
<dbReference type="RefSeq" id="XP_028489872.1">
    <property type="nucleotide sequence ID" value="XM_028629676.1"/>
</dbReference>
<evidence type="ECO:0008006" key="3">
    <source>
        <dbReference type="Google" id="ProtNLM"/>
    </source>
</evidence>
<comment type="caution">
    <text evidence="1">The sequence shown here is derived from an EMBL/GenBank/DDBJ whole genome shotgun (WGS) entry which is preliminary data.</text>
</comment>
<name>A0A443I838_BYSSP</name>
<evidence type="ECO:0000313" key="1">
    <source>
        <dbReference type="EMBL" id="RWR00228.1"/>
    </source>
</evidence>
<proteinExistence type="predicted"/>
<dbReference type="GeneID" id="39598953"/>
<evidence type="ECO:0000313" key="2">
    <source>
        <dbReference type="Proteomes" id="UP000283841"/>
    </source>
</evidence>
<gene>
    <name evidence="1" type="ORF">C8Q69DRAFT_454149</name>
</gene>
<organism evidence="1 2">
    <name type="scientific">Byssochlamys spectabilis</name>
    <name type="common">Paecilomyces variotii</name>
    <dbReference type="NCBI Taxonomy" id="264951"/>
    <lineage>
        <taxon>Eukaryota</taxon>
        <taxon>Fungi</taxon>
        <taxon>Dikarya</taxon>
        <taxon>Ascomycota</taxon>
        <taxon>Pezizomycotina</taxon>
        <taxon>Eurotiomycetes</taxon>
        <taxon>Eurotiomycetidae</taxon>
        <taxon>Eurotiales</taxon>
        <taxon>Thermoascaceae</taxon>
        <taxon>Paecilomyces</taxon>
    </lineage>
</organism>
<dbReference type="Proteomes" id="UP000283841">
    <property type="component" value="Unassembled WGS sequence"/>
</dbReference>
<dbReference type="EMBL" id="RCNU01000001">
    <property type="protein sequence ID" value="RWR00228.1"/>
    <property type="molecule type" value="Genomic_DNA"/>
</dbReference>
<accession>A0A443I838</accession>
<dbReference type="AlphaFoldDB" id="A0A443I838"/>